<evidence type="ECO:0000313" key="8">
    <source>
        <dbReference type="Proteomes" id="UP000695000"/>
    </source>
</evidence>
<accession>A0ABM1MBU9</accession>
<comment type="subunit">
    <text evidence="6">V-ATPase is a heteromultimeric enzyme made up of two complexes: the ATP-hydrolytic V1 complex and the proton translocation V0 complex. The V1 complex consists of three catalytic AB heterodimers that form a heterohexamer, three peripheral stalks each consisting of EG heterodimers, one central rotor including subunits D and F, and the regulatory subunits C and H. The proton translocation complex V0 consists of the proton transport subunit a, a ring of proteolipid subunits c9c'', rotary subunit d, subunits e and f, and the accessory subunits VhaAC45 and ATP6AP2.</text>
</comment>
<protein>
    <recommendedName>
        <fullName evidence="7">V-type proton ATPase subunit F</fullName>
    </recommendedName>
</protein>
<evidence type="ECO:0000256" key="7">
    <source>
        <dbReference type="PIRNR" id="PIRNR015945"/>
    </source>
</evidence>
<dbReference type="PANTHER" id="PTHR13861:SF2">
    <property type="entry name" value="V-TYPE PROTON ATPASE SUBUNIT F"/>
    <property type="match status" value="1"/>
</dbReference>
<dbReference type="Pfam" id="PF01990">
    <property type="entry name" value="ATP-synt_F"/>
    <property type="match status" value="1"/>
</dbReference>
<dbReference type="InterPro" id="IPR005772">
    <property type="entry name" value="ATPase_V1-cplx_fsu_euk"/>
</dbReference>
<dbReference type="InterPro" id="IPR036906">
    <property type="entry name" value="ATPase_V1_fsu_sf"/>
</dbReference>
<keyword evidence="8" id="KW-1185">Reference proteome</keyword>
<dbReference type="Proteomes" id="UP000695000">
    <property type="component" value="Unplaced"/>
</dbReference>
<organism evidence="8 9">
    <name type="scientific">Nicrophorus vespilloides</name>
    <name type="common">Boreal carrion beetle</name>
    <dbReference type="NCBI Taxonomy" id="110193"/>
    <lineage>
        <taxon>Eukaryota</taxon>
        <taxon>Metazoa</taxon>
        <taxon>Ecdysozoa</taxon>
        <taxon>Arthropoda</taxon>
        <taxon>Hexapoda</taxon>
        <taxon>Insecta</taxon>
        <taxon>Pterygota</taxon>
        <taxon>Neoptera</taxon>
        <taxon>Endopterygota</taxon>
        <taxon>Coleoptera</taxon>
        <taxon>Polyphaga</taxon>
        <taxon>Staphyliniformia</taxon>
        <taxon>Silphidae</taxon>
        <taxon>Nicrophorinae</taxon>
        <taxon>Nicrophorus</taxon>
    </lineage>
</organism>
<evidence type="ECO:0000256" key="6">
    <source>
        <dbReference type="ARBA" id="ARBA00046957"/>
    </source>
</evidence>
<comment type="function">
    <text evidence="5">Subunit of the V1 complex of vacuolar(H+)-ATPase (V-ATPase), a multisubunit enzyme composed of a peripheral complex (V1) that hydrolyzes ATP and a membrane integral complex (V0) that translocates protons. V-ATPase is responsible for acidifying and maintaining the pH of intracellular compartments and in some cell types, is targeted to the plasma membrane, where it is responsible for acidifying the extracellular environment.</text>
</comment>
<dbReference type="PIRSF" id="PIRSF015945">
    <property type="entry name" value="ATPase_V1_F_euk"/>
    <property type="match status" value="1"/>
</dbReference>
<evidence type="ECO:0000256" key="5">
    <source>
        <dbReference type="ARBA" id="ARBA00045737"/>
    </source>
</evidence>
<evidence type="ECO:0000256" key="1">
    <source>
        <dbReference type="ARBA" id="ARBA00010148"/>
    </source>
</evidence>
<dbReference type="SUPFAM" id="SSF159468">
    <property type="entry name" value="AtpF-like"/>
    <property type="match status" value="1"/>
</dbReference>
<keyword evidence="3 7" id="KW-0375">Hydrogen ion transport</keyword>
<evidence type="ECO:0000256" key="2">
    <source>
        <dbReference type="ARBA" id="ARBA00022448"/>
    </source>
</evidence>
<dbReference type="RefSeq" id="XP_017772049.1">
    <property type="nucleotide sequence ID" value="XM_017916560.1"/>
</dbReference>
<dbReference type="Gene3D" id="3.40.50.10580">
    <property type="entry name" value="ATPase, V1 complex, subunit F"/>
    <property type="match status" value="1"/>
</dbReference>
<name>A0ABM1MBU9_NICVS</name>
<gene>
    <name evidence="9" type="primary">LOC108559318</name>
</gene>
<dbReference type="NCBIfam" id="TIGR01101">
    <property type="entry name" value="V_ATP_synt_F"/>
    <property type="match status" value="1"/>
</dbReference>
<reference evidence="9" key="1">
    <citation type="submission" date="2025-08" db="UniProtKB">
        <authorList>
            <consortium name="RefSeq"/>
        </authorList>
    </citation>
    <scope>IDENTIFICATION</scope>
    <source>
        <tissue evidence="9">Whole Larva</tissue>
    </source>
</reference>
<dbReference type="PANTHER" id="PTHR13861">
    <property type="entry name" value="VACUOLAR ATP SYNTHASE SUBUNIT F"/>
    <property type="match status" value="1"/>
</dbReference>
<evidence type="ECO:0000256" key="4">
    <source>
        <dbReference type="ARBA" id="ARBA00023065"/>
    </source>
</evidence>
<proteinExistence type="inferred from homology"/>
<evidence type="ECO:0000313" key="9">
    <source>
        <dbReference type="RefSeq" id="XP_017772049.1"/>
    </source>
</evidence>
<dbReference type="GeneID" id="108559318"/>
<dbReference type="InterPro" id="IPR008218">
    <property type="entry name" value="ATPase_V1-cplx_f_g_su"/>
</dbReference>
<comment type="similarity">
    <text evidence="1 7">Belongs to the V-ATPase F subunit family.</text>
</comment>
<keyword evidence="4 7" id="KW-0406">Ion transport</keyword>
<keyword evidence="2 7" id="KW-0813">Transport</keyword>
<evidence type="ECO:0000256" key="3">
    <source>
        <dbReference type="ARBA" id="ARBA00022781"/>
    </source>
</evidence>
<sequence length="125" mass="14302">MSLYHSEPGKLIGLIGDEDTCVGFLLGGIGEINKKRERNFFVVNKNTTPSDIEECFRKFLKRTDMDIIMIAQNYADMIRHLIEIQTEPIPTILEIPSKQCPYESAKDSILNRARGMFCPDDNTLY</sequence>